<accession>A0A365H2A7</accession>
<dbReference type="OrthoDB" id="4933449at2"/>
<proteinExistence type="predicted"/>
<comment type="caution">
    <text evidence="1">The sequence shown here is derived from an EMBL/GenBank/DDBJ whole genome shotgun (WGS) entry which is preliminary data.</text>
</comment>
<evidence type="ECO:0000313" key="1">
    <source>
        <dbReference type="EMBL" id="RAY13237.1"/>
    </source>
</evidence>
<name>A0A365H2A7_9ACTN</name>
<sequence>MPAPSRSARGEIQRPHVPGAASEALRGLLDRPRCAARVIAVFPAAIYLQLRTPDEPRVLAVVSSDAVRLPNSVVVAAGSRERPFGAVREGDEAEVGDGCVEITAPGPSSAGRLRVRTRRWWNPTPALGVLPLAGLARSVRALEGALPEGDCGLAGHPGPKALADRCAAGDLAHAVDAAERIVGLGPGLTPSGDDVLAGLLVSLRLVGSAVGEGGTAVWLADWLGAAVTAHADTRTTSLAATLLHCAARGQAGAEVAAVLRAVAGHEPMEPAVRRLLAAGHTSGADLAWGLLAGCRATLALATAAADGRRVSA</sequence>
<dbReference type="AlphaFoldDB" id="A0A365H2A7"/>
<gene>
    <name evidence="1" type="ORF">DPM19_21145</name>
</gene>
<reference evidence="1 2" key="1">
    <citation type="submission" date="2018-06" db="EMBL/GenBank/DDBJ databases">
        <title>Actinomadura craniellae sp. nov. isolated from marine sponge Craniella sp.</title>
        <authorList>
            <person name="Li L."/>
            <person name="Xu Q.H."/>
            <person name="Lin H.W."/>
            <person name="Lu Y.H."/>
        </authorList>
    </citation>
    <scope>NUCLEOTIDE SEQUENCE [LARGE SCALE GENOMIC DNA]</scope>
    <source>
        <strain evidence="1 2">LHW63021</strain>
    </source>
</reference>
<dbReference type="EMBL" id="QLYX01000010">
    <property type="protein sequence ID" value="RAY13237.1"/>
    <property type="molecule type" value="Genomic_DNA"/>
</dbReference>
<keyword evidence="2" id="KW-1185">Reference proteome</keyword>
<dbReference type="Pfam" id="PF11392">
    <property type="entry name" value="AllH"/>
    <property type="match status" value="1"/>
</dbReference>
<organism evidence="1 2">
    <name type="scientific">Actinomadura craniellae</name>
    <dbReference type="NCBI Taxonomy" id="2231787"/>
    <lineage>
        <taxon>Bacteria</taxon>
        <taxon>Bacillati</taxon>
        <taxon>Actinomycetota</taxon>
        <taxon>Actinomycetes</taxon>
        <taxon>Streptosporangiales</taxon>
        <taxon>Thermomonosporaceae</taxon>
        <taxon>Actinomadura</taxon>
    </lineage>
</organism>
<evidence type="ECO:0000313" key="2">
    <source>
        <dbReference type="Proteomes" id="UP000251891"/>
    </source>
</evidence>
<dbReference type="Proteomes" id="UP000251891">
    <property type="component" value="Unassembled WGS sequence"/>
</dbReference>
<protein>
    <recommendedName>
        <fullName evidence="3">DUF2877 domain-containing protein</fullName>
    </recommendedName>
</protein>
<evidence type="ECO:0008006" key="3">
    <source>
        <dbReference type="Google" id="ProtNLM"/>
    </source>
</evidence>
<dbReference type="InterPro" id="IPR021530">
    <property type="entry name" value="AllH-like"/>
</dbReference>